<gene>
    <name evidence="2" type="primary">tssB</name>
    <name evidence="2" type="ORF">V5E97_32135</name>
</gene>
<organism evidence="2">
    <name type="scientific">Singulisphaera sp. Ch08</name>
    <dbReference type="NCBI Taxonomy" id="3120278"/>
    <lineage>
        <taxon>Bacteria</taxon>
        <taxon>Pseudomonadati</taxon>
        <taxon>Planctomycetota</taxon>
        <taxon>Planctomycetia</taxon>
        <taxon>Isosphaerales</taxon>
        <taxon>Isosphaeraceae</taxon>
        <taxon>Singulisphaera</taxon>
    </lineage>
</organism>
<dbReference type="NCBIfam" id="TIGR03358">
    <property type="entry name" value="VI_chp_5"/>
    <property type="match status" value="1"/>
</dbReference>
<dbReference type="PANTHER" id="PTHR35850:SF1">
    <property type="entry name" value="TYPE VI SECRETION SYSTEM SHEATH PROTEIN TSSB1"/>
    <property type="match status" value="1"/>
</dbReference>
<name>A0AAU7CCF4_9BACT</name>
<evidence type="ECO:0000313" key="2">
    <source>
        <dbReference type="EMBL" id="XBH02924.1"/>
    </source>
</evidence>
<feature type="region of interest" description="Disordered" evidence="1">
    <location>
        <begin position="162"/>
        <end position="181"/>
    </location>
</feature>
<proteinExistence type="predicted"/>
<evidence type="ECO:0000256" key="1">
    <source>
        <dbReference type="SAM" id="MobiDB-lite"/>
    </source>
</evidence>
<sequence>MSSESLQHKLDRVRRPRVQITYDVETGGAMQKIELPFIVGVLADLSGQPKDAPKPLKERKVVAIDRDNFDNVLAKAAPRLALRVPDRLSDSGNKIAVELNFKSFEDFEPARVVEQVEPMRKMLEMRNQLTQLLSKMEGNDKLEQLLMEVLSNTDAAKELAKQMGGELPASAEPATETEPTK</sequence>
<dbReference type="PANTHER" id="PTHR35850">
    <property type="entry name" value="CYTOPLASMIC PROTEIN-RELATED"/>
    <property type="match status" value="1"/>
</dbReference>
<dbReference type="Pfam" id="PF05591">
    <property type="entry name" value="T6SS_VipA"/>
    <property type="match status" value="1"/>
</dbReference>
<reference evidence="2" key="1">
    <citation type="submission" date="2024-05" db="EMBL/GenBank/DDBJ databases">
        <title>Planctomycetes of the genus Singulisphaera possess chitinolytic capabilities.</title>
        <authorList>
            <person name="Ivanova A."/>
        </authorList>
    </citation>
    <scope>NUCLEOTIDE SEQUENCE</scope>
    <source>
        <strain evidence="2">Ch08T</strain>
    </source>
</reference>
<accession>A0AAU7CCF4</accession>
<dbReference type="InterPro" id="IPR008312">
    <property type="entry name" value="T6SS_TssB1"/>
</dbReference>
<dbReference type="AlphaFoldDB" id="A0AAU7CCF4"/>
<dbReference type="RefSeq" id="WP_406695665.1">
    <property type="nucleotide sequence ID" value="NZ_CP155447.1"/>
</dbReference>
<protein>
    <submittedName>
        <fullName evidence="2">Type VI secretion system contractile sheath small subunit</fullName>
    </submittedName>
</protein>
<dbReference type="PIRSF" id="PIRSF028301">
    <property type="entry name" value="UCP028301"/>
    <property type="match status" value="1"/>
</dbReference>
<dbReference type="EMBL" id="CP155447">
    <property type="protein sequence ID" value="XBH02924.1"/>
    <property type="molecule type" value="Genomic_DNA"/>
</dbReference>